<feature type="transmembrane region" description="Helical" evidence="6">
    <location>
        <begin position="38"/>
        <end position="59"/>
    </location>
</feature>
<feature type="domain" description="PLD phosphodiesterase" evidence="7">
    <location>
        <begin position="397"/>
        <end position="424"/>
    </location>
</feature>
<dbReference type="SMART" id="SM00155">
    <property type="entry name" value="PLDc"/>
    <property type="match status" value="2"/>
</dbReference>
<dbReference type="GO" id="GO:0008808">
    <property type="term" value="F:cardiolipin synthase activity"/>
    <property type="evidence" value="ECO:0007669"/>
    <property type="project" value="TreeGrafter"/>
</dbReference>
<proteinExistence type="predicted"/>
<dbReference type="Pfam" id="PF13396">
    <property type="entry name" value="PLDc_N"/>
    <property type="match status" value="1"/>
</dbReference>
<keyword evidence="2" id="KW-1003">Cell membrane</keyword>
<evidence type="ECO:0000313" key="8">
    <source>
        <dbReference type="EMBL" id="KAA0979940.1"/>
    </source>
</evidence>
<dbReference type="EMBL" id="VOBL01000001">
    <property type="protein sequence ID" value="KAA0979940.1"/>
    <property type="molecule type" value="Genomic_DNA"/>
</dbReference>
<dbReference type="PANTHER" id="PTHR21248">
    <property type="entry name" value="CARDIOLIPIN SYNTHASE"/>
    <property type="match status" value="1"/>
</dbReference>
<evidence type="ECO:0000313" key="9">
    <source>
        <dbReference type="Proteomes" id="UP000323856"/>
    </source>
</evidence>
<dbReference type="RefSeq" id="WP_007272770.1">
    <property type="nucleotide sequence ID" value="NZ_JBITUG010000002.1"/>
</dbReference>
<dbReference type="InterPro" id="IPR025202">
    <property type="entry name" value="PLD-like_dom"/>
</dbReference>
<feature type="domain" description="PLD phosphodiesterase" evidence="7">
    <location>
        <begin position="216"/>
        <end position="243"/>
    </location>
</feature>
<dbReference type="Proteomes" id="UP000323856">
    <property type="component" value="Unassembled WGS sequence"/>
</dbReference>
<feature type="transmembrane region" description="Helical" evidence="6">
    <location>
        <begin position="6"/>
        <end position="26"/>
    </location>
</feature>
<dbReference type="AlphaFoldDB" id="A0A5B0EQF0"/>
<evidence type="ECO:0000259" key="7">
    <source>
        <dbReference type="PROSITE" id="PS50035"/>
    </source>
</evidence>
<dbReference type="SUPFAM" id="SSF56024">
    <property type="entry name" value="Phospholipase D/nuclease"/>
    <property type="match status" value="2"/>
</dbReference>
<accession>A0A5B0EQF0</accession>
<organism evidence="8 9">
    <name type="scientific">Paeniglutamicibacter gangotriensis</name>
    <dbReference type="NCBI Taxonomy" id="254787"/>
    <lineage>
        <taxon>Bacteria</taxon>
        <taxon>Bacillati</taxon>
        <taxon>Actinomycetota</taxon>
        <taxon>Actinomycetes</taxon>
        <taxon>Micrococcales</taxon>
        <taxon>Micrococcaceae</taxon>
        <taxon>Paeniglutamicibacter</taxon>
    </lineage>
</organism>
<dbReference type="InterPro" id="IPR001736">
    <property type="entry name" value="PLipase_D/transphosphatidylase"/>
</dbReference>
<dbReference type="CDD" id="cd09158">
    <property type="entry name" value="PLDc_EcCLS_like_2"/>
    <property type="match status" value="1"/>
</dbReference>
<dbReference type="GO" id="GO:0032049">
    <property type="term" value="P:cardiolipin biosynthetic process"/>
    <property type="evidence" value="ECO:0007669"/>
    <property type="project" value="UniProtKB-ARBA"/>
</dbReference>
<evidence type="ECO:0000256" key="5">
    <source>
        <dbReference type="ARBA" id="ARBA00023136"/>
    </source>
</evidence>
<dbReference type="Gene3D" id="3.30.870.10">
    <property type="entry name" value="Endonuclease Chain A"/>
    <property type="match status" value="2"/>
</dbReference>
<evidence type="ECO:0000256" key="1">
    <source>
        <dbReference type="ARBA" id="ARBA00004651"/>
    </source>
</evidence>
<dbReference type="PROSITE" id="PS50035">
    <property type="entry name" value="PLD"/>
    <property type="match status" value="2"/>
</dbReference>
<evidence type="ECO:0000256" key="4">
    <source>
        <dbReference type="ARBA" id="ARBA00022989"/>
    </source>
</evidence>
<dbReference type="InterPro" id="IPR027379">
    <property type="entry name" value="CLS_N"/>
</dbReference>
<dbReference type="GO" id="GO:0005886">
    <property type="term" value="C:plasma membrane"/>
    <property type="evidence" value="ECO:0007669"/>
    <property type="project" value="UniProtKB-SubCell"/>
</dbReference>
<reference evidence="8 9" key="1">
    <citation type="submission" date="2019-07" db="EMBL/GenBank/DDBJ databases">
        <title>Analysis of the biochemical properties, biological activity and biotechnological potential of siderophores and biosurfactants produced by Antarctic psychrotolerant bacteria.</title>
        <authorList>
            <person name="Styczynski M."/>
            <person name="Krucon T."/>
            <person name="Decewicz P."/>
            <person name="Dziewit L."/>
        </authorList>
    </citation>
    <scope>NUCLEOTIDE SEQUENCE [LARGE SCALE GENOMIC DNA]</scope>
    <source>
        <strain evidence="8 9">ANT_H27</strain>
    </source>
</reference>
<comment type="caution">
    <text evidence="8">The sequence shown here is derived from an EMBL/GenBank/DDBJ whole genome shotgun (WGS) entry which is preliminary data.</text>
</comment>
<comment type="subcellular location">
    <subcellularLocation>
        <location evidence="1">Cell membrane</location>
        <topology evidence="1">Multi-pass membrane protein</topology>
    </subcellularLocation>
</comment>
<evidence type="ECO:0000256" key="6">
    <source>
        <dbReference type="SAM" id="Phobius"/>
    </source>
</evidence>
<keyword evidence="3 6" id="KW-0812">Transmembrane</keyword>
<keyword evidence="5 6" id="KW-0472">Membrane</keyword>
<dbReference type="PANTHER" id="PTHR21248:SF22">
    <property type="entry name" value="PHOSPHOLIPASE D"/>
    <property type="match status" value="1"/>
</dbReference>
<protein>
    <submittedName>
        <fullName evidence="8">Cardiolipin synthase A</fullName>
    </submittedName>
</protein>
<dbReference type="Pfam" id="PF13091">
    <property type="entry name" value="PLDc_2"/>
    <property type="match status" value="2"/>
</dbReference>
<evidence type="ECO:0000256" key="3">
    <source>
        <dbReference type="ARBA" id="ARBA00022692"/>
    </source>
</evidence>
<sequence length="484" mass="54452">MSDFDWWALALGAGHVALGLLATILVSRNRKPAEAIAWVMAIVFIPFLGALTFLLIGFGRLPAHRRAKQREVNTLMLERTAGPWRTSHEPDWPRWLGPATELNRNLGALPMVGGNDITLNDDYLGTIAQMADAIDAAQHRVHVQFYIGVLDQATEPFFQALARATARGVNVRVLLDHVAAQMYPRRRETAAFLESIGAHLHHMLPLRPWRGQWQRPDLRNHRKLLIIDSSVGFTGSMNLIEPRYHKAKNIKRGLSWHELMIRVQGPAVRELDAVFITDWYSETGERLALDTSPIELEAVNGDIDAQVLPSGPSFENDNSLKLFTMMIHQATTRVSITSPYFVPDESILLAILTTAARGVPVELFVSEIGDQAMVHHAQRSYYEVLLRAGVRIYLYRAPRVLHAKHFSIDNEVAVIGSSNMDMRSFSLNMEISVLLHGPALLADLLAVEDLYRGNSRELKLDQWLARPLRERALDNLARLTSMLQ</sequence>
<keyword evidence="4 6" id="KW-1133">Transmembrane helix</keyword>
<evidence type="ECO:0000256" key="2">
    <source>
        <dbReference type="ARBA" id="ARBA00022475"/>
    </source>
</evidence>
<dbReference type="OrthoDB" id="9762009at2"/>
<name>A0A5B0EQF0_9MICC</name>
<gene>
    <name evidence="8" type="ORF">FQ154_01905</name>
</gene>